<dbReference type="RefSeq" id="WP_262847275.1">
    <property type="nucleotide sequence ID" value="NZ_JANZYP010000060.1"/>
</dbReference>
<reference evidence="7" key="1">
    <citation type="journal article" date="2019" name="Int. J. Syst. Evol. Microbiol.">
        <title>The Global Catalogue of Microorganisms (GCM) 10K type strain sequencing project: providing services to taxonomists for standard genome sequencing and annotation.</title>
        <authorList>
            <consortium name="The Broad Institute Genomics Platform"/>
            <consortium name="The Broad Institute Genome Sequencing Center for Infectious Disease"/>
            <person name="Wu L."/>
            <person name="Ma J."/>
        </authorList>
    </citation>
    <scope>NUCLEOTIDE SEQUENCE [LARGE SCALE GENOMIC DNA]</scope>
    <source>
        <strain evidence="7">CCUG 49560</strain>
    </source>
</reference>
<proteinExistence type="inferred from homology"/>
<name>A0ABV9ET86_9ACTN</name>
<dbReference type="PANTHER" id="PTHR42991:SF1">
    <property type="entry name" value="ALDEHYDE DEHYDROGENASE"/>
    <property type="match status" value="1"/>
</dbReference>
<dbReference type="InterPro" id="IPR016161">
    <property type="entry name" value="Ald_DH/histidinol_DH"/>
</dbReference>
<dbReference type="InterPro" id="IPR029510">
    <property type="entry name" value="Ald_DH_CS_GLU"/>
</dbReference>
<accession>A0ABV9ET86</accession>
<feature type="domain" description="Aldehyde dehydrogenase" evidence="5">
    <location>
        <begin position="11"/>
        <end position="464"/>
    </location>
</feature>
<dbReference type="Proteomes" id="UP001595891">
    <property type="component" value="Unassembled WGS sequence"/>
</dbReference>
<dbReference type="InterPro" id="IPR016162">
    <property type="entry name" value="Ald_DH_N"/>
</dbReference>
<keyword evidence="2 4" id="KW-0560">Oxidoreductase</keyword>
<evidence type="ECO:0000256" key="1">
    <source>
        <dbReference type="ARBA" id="ARBA00009986"/>
    </source>
</evidence>
<dbReference type="Pfam" id="PF00171">
    <property type="entry name" value="Aldedh"/>
    <property type="match status" value="1"/>
</dbReference>
<evidence type="ECO:0000313" key="6">
    <source>
        <dbReference type="EMBL" id="MFC4592054.1"/>
    </source>
</evidence>
<dbReference type="InterPro" id="IPR051020">
    <property type="entry name" value="ALDH-related_metabolic_enz"/>
</dbReference>
<evidence type="ECO:0000256" key="4">
    <source>
        <dbReference type="RuleBase" id="RU003345"/>
    </source>
</evidence>
<dbReference type="Gene3D" id="3.40.309.10">
    <property type="entry name" value="Aldehyde Dehydrogenase, Chain A, domain 2"/>
    <property type="match status" value="1"/>
</dbReference>
<comment type="caution">
    <text evidence="6">The sequence shown here is derived from an EMBL/GenBank/DDBJ whole genome shotgun (WGS) entry which is preliminary data.</text>
</comment>
<protein>
    <submittedName>
        <fullName evidence="6">Aldehyde dehydrogenase family protein</fullName>
    </submittedName>
</protein>
<comment type="similarity">
    <text evidence="1 4">Belongs to the aldehyde dehydrogenase family.</text>
</comment>
<dbReference type="PROSITE" id="PS00687">
    <property type="entry name" value="ALDEHYDE_DEHYDR_GLU"/>
    <property type="match status" value="1"/>
</dbReference>
<dbReference type="InterPro" id="IPR016163">
    <property type="entry name" value="Ald_DH_C"/>
</dbReference>
<dbReference type="PANTHER" id="PTHR42991">
    <property type="entry name" value="ALDEHYDE DEHYDROGENASE"/>
    <property type="match status" value="1"/>
</dbReference>
<feature type="active site" evidence="3">
    <location>
        <position position="242"/>
    </location>
</feature>
<dbReference type="EMBL" id="JBHSFN010000041">
    <property type="protein sequence ID" value="MFC4592054.1"/>
    <property type="molecule type" value="Genomic_DNA"/>
</dbReference>
<evidence type="ECO:0000256" key="3">
    <source>
        <dbReference type="PROSITE-ProRule" id="PRU10007"/>
    </source>
</evidence>
<evidence type="ECO:0000256" key="2">
    <source>
        <dbReference type="ARBA" id="ARBA00023002"/>
    </source>
</evidence>
<dbReference type="SUPFAM" id="SSF53720">
    <property type="entry name" value="ALDH-like"/>
    <property type="match status" value="1"/>
</dbReference>
<evidence type="ECO:0000313" key="7">
    <source>
        <dbReference type="Proteomes" id="UP001595891"/>
    </source>
</evidence>
<organism evidence="6 7">
    <name type="scientific">Sphaerisporangium corydalis</name>
    <dbReference type="NCBI Taxonomy" id="1441875"/>
    <lineage>
        <taxon>Bacteria</taxon>
        <taxon>Bacillati</taxon>
        <taxon>Actinomycetota</taxon>
        <taxon>Actinomycetes</taxon>
        <taxon>Streptosporangiales</taxon>
        <taxon>Streptosporangiaceae</taxon>
        <taxon>Sphaerisporangium</taxon>
    </lineage>
</organism>
<gene>
    <name evidence="6" type="ORF">ACFO8L_38615</name>
</gene>
<keyword evidence="7" id="KW-1185">Reference proteome</keyword>
<evidence type="ECO:0000259" key="5">
    <source>
        <dbReference type="Pfam" id="PF00171"/>
    </source>
</evidence>
<dbReference type="InterPro" id="IPR015590">
    <property type="entry name" value="Aldehyde_DH_dom"/>
</dbReference>
<sequence length="471" mass="48770">MSAALSPDAHVIVVRNPGTGERLGEVEAMDARRVAEVVEAAAEGQRAMSAMPAHERAELLRRVADLVEAETESLALLLAGENGKPLPQCRGEVEAAVRIFRGYAGEATRLFGRQIPMDAVPGLERHLAVTIREPLGVVAALVPFNYPVELYAHKAAAALAAGNAVVVQPPARCPLALLRVAELVDRAGAPAHAHQVVTGGVAVSQALAESPGIAAVSLTGSTAAGREIARLGSGTLKKVFLELGGNDALIVCDDADVDAAAQAVVLGRLARGNGQICCAVKRVYVQDGVHDAFVESLLGQTAKLSVGDQLLESTDVGPLIAEEAAERVEAAVGRLVADGARLVAGGGRRAAFVDPVVLVDVPASSEAFAEEIFGPVAPVASFADPADAVRMANESPYGLHAAVFTRDVNRAFSVAKLLDVGAVMINGSTAMRAENLPFGGTKDTGGHREGLHETVLDFTRQKTIVLMGAFG</sequence>
<dbReference type="Gene3D" id="3.40.605.10">
    <property type="entry name" value="Aldehyde Dehydrogenase, Chain A, domain 1"/>
    <property type="match status" value="1"/>
</dbReference>